<keyword evidence="3" id="KW-1185">Reference proteome</keyword>
<evidence type="ECO:0000256" key="1">
    <source>
        <dbReference type="SAM" id="Phobius"/>
    </source>
</evidence>
<feature type="transmembrane region" description="Helical" evidence="1">
    <location>
        <begin position="465"/>
        <end position="485"/>
    </location>
</feature>
<proteinExistence type="predicted"/>
<organism evidence="2 3">
    <name type="scientific">Stomatobaculum longum</name>
    <dbReference type="NCBI Taxonomy" id="796942"/>
    <lineage>
        <taxon>Bacteria</taxon>
        <taxon>Bacillati</taxon>
        <taxon>Bacillota</taxon>
        <taxon>Clostridia</taxon>
        <taxon>Lachnospirales</taxon>
        <taxon>Lachnospiraceae</taxon>
        <taxon>Stomatobaculum</taxon>
    </lineage>
</organism>
<dbReference type="EMBL" id="AGEL01000007">
    <property type="protein sequence ID" value="EHO16562.1"/>
    <property type="molecule type" value="Genomic_DNA"/>
</dbReference>
<feature type="transmembrane region" description="Helical" evidence="1">
    <location>
        <begin position="217"/>
        <end position="250"/>
    </location>
</feature>
<feature type="transmembrane region" description="Helical" evidence="1">
    <location>
        <begin position="41"/>
        <end position="62"/>
    </location>
</feature>
<gene>
    <name evidence="2" type="ORF">HMPREF9623_01261</name>
</gene>
<feature type="transmembrane region" description="Helical" evidence="1">
    <location>
        <begin position="188"/>
        <end position="205"/>
    </location>
</feature>
<keyword evidence="1" id="KW-0812">Transmembrane</keyword>
<feature type="transmembrane region" description="Helical" evidence="1">
    <location>
        <begin position="74"/>
        <end position="92"/>
    </location>
</feature>
<name>A0AA36Y4N2_9FIRM</name>
<evidence type="ECO:0000313" key="3">
    <source>
        <dbReference type="Proteomes" id="UP000018466"/>
    </source>
</evidence>
<keyword evidence="1" id="KW-0472">Membrane</keyword>
<feature type="transmembrane region" description="Helical" evidence="1">
    <location>
        <begin position="119"/>
        <end position="145"/>
    </location>
</feature>
<dbReference type="AlphaFoldDB" id="A0AA36Y4N2"/>
<accession>A0AA36Y4N2</accession>
<protein>
    <submittedName>
        <fullName evidence="2">Uncharacterized protein</fullName>
    </submittedName>
</protein>
<feature type="transmembrane region" description="Helical" evidence="1">
    <location>
        <begin position="165"/>
        <end position="182"/>
    </location>
</feature>
<reference evidence="2 3" key="1">
    <citation type="submission" date="2011-10" db="EMBL/GenBank/DDBJ databases">
        <title>The Genome Sequence of Lachnospiraceae bacterium ACC2.</title>
        <authorList>
            <consortium name="The Broad Institute Genome Sequencing Platform"/>
            <person name="Earl A."/>
            <person name="Ward D."/>
            <person name="Feldgarden M."/>
            <person name="Gevers D."/>
            <person name="Sizova M."/>
            <person name="Hazen A."/>
            <person name="Epstein S."/>
            <person name="Young S.K."/>
            <person name="Zeng Q."/>
            <person name="Gargeya S."/>
            <person name="Fitzgerald M."/>
            <person name="Haas B."/>
            <person name="Abouelleil A."/>
            <person name="Alvarado L."/>
            <person name="Arachchi H.M."/>
            <person name="Berlin A."/>
            <person name="Brown A."/>
            <person name="Chapman S.B."/>
            <person name="Chen Z."/>
            <person name="Dunbar C."/>
            <person name="Freedman E."/>
            <person name="Gearin G."/>
            <person name="Goldberg J."/>
            <person name="Griggs A."/>
            <person name="Gujja S."/>
            <person name="Heiman D."/>
            <person name="Howarth C."/>
            <person name="Larson L."/>
            <person name="Lui A."/>
            <person name="MacDonald P.J.P."/>
            <person name="Montmayeur A."/>
            <person name="Murphy C."/>
            <person name="Neiman D."/>
            <person name="Pearson M."/>
            <person name="Priest M."/>
            <person name="Roberts A."/>
            <person name="Saif S."/>
            <person name="Shea T."/>
            <person name="Shenoy N."/>
            <person name="Sisk P."/>
            <person name="Stolte C."/>
            <person name="Sykes S."/>
            <person name="Wortman J."/>
            <person name="Nusbaum C."/>
            <person name="Birren B."/>
        </authorList>
    </citation>
    <scope>NUCLEOTIDE SEQUENCE [LARGE SCALE GENOMIC DNA]</scope>
    <source>
        <strain evidence="2 3">ACC2</strain>
    </source>
</reference>
<feature type="transmembrane region" description="Helical" evidence="1">
    <location>
        <begin position="438"/>
        <end position="459"/>
    </location>
</feature>
<comment type="caution">
    <text evidence="2">The sequence shown here is derived from an EMBL/GenBank/DDBJ whole genome shotgun (WGS) entry which is preliminary data.</text>
</comment>
<evidence type="ECO:0000313" key="2">
    <source>
        <dbReference type="EMBL" id="EHO16562.1"/>
    </source>
</evidence>
<dbReference type="Proteomes" id="UP000018466">
    <property type="component" value="Unassembled WGS sequence"/>
</dbReference>
<sequence length="523" mass="60705">MVWKKLSKTELVRLAVLLVYLPFSLYFDWQHFNFSEKSSYLLYTISKLVQLFLLYLFLGQVLNALRKKWIEGKFRLALLIFAVLFVGLLLLWPGNWVEVDEYKIYQYALMLKVHPTRGLLIAVLYVVGLMFFFHPVMITGLQLVLGAWIYADLIQQCRAVTGKKARPILLLLFSPAALYYLYQPMRTFLFGILLVMFLQRYLMLWNRQGDDNFQRDVLQLSLLVAGIICIRTEIKFLLIFYPIMLAVLFVRKRLAFIRQIVTAVLVMGLALVGYTVCERSCAGGDSPVALNYVMPIYTILQDPKFDREAHREELESIDRVYALDEIMSKTNRAYTLAEPRSGYTKQEMDRFLQSSTKLILAYPIDFLRCRWNEFVISVGFDEEAGYIQTTENAMGEHVKDWDVGDLTQRVKPLNPILRNKVSRFLGGQFTVLGINMNFVFWAFWIPIVITAELFLVSLWEKRLDFVLVLSVLLIELAGVVLTAPVKYAMYYFANYLGGWYFLYLYCVLARTNQVVCAGNGQRD</sequence>
<keyword evidence="1" id="KW-1133">Transmembrane helix</keyword>
<feature type="transmembrane region" description="Helical" evidence="1">
    <location>
        <begin position="256"/>
        <end position="277"/>
    </location>
</feature>
<feature type="transmembrane region" description="Helical" evidence="1">
    <location>
        <begin position="12"/>
        <end position="29"/>
    </location>
</feature>